<protein>
    <submittedName>
        <fullName evidence="4">DUF4115 domain-containing protein</fullName>
    </submittedName>
</protein>
<sequence length="323" mass="34742">MTSDDNQHSPENESVGKQLKKARERQGLSVSQIAEAQHLRNGVIQAIESGDYKQIDSELFLKGYVRTYAKQVGLNADSIIADLNIELEPARLQKARDLEANPLVNIERRRRRKRRIAKLLLLILVVAIIAAVVVRVVLPKLNSEDVAEELSAMSGPAPEVKAPEPILEPEQNASVSEATVDSSVDPAPELDPVVDVTADEQPVSDSEPAQPEVEVGEQVPVVAEAIEPVLAQPPVSEPAGPASGVLEIEFTGDCWIQVRDASGNRLASSLQRAGDKLQVSGEAPLKVVIGAVDTVATISFQGEPVDIGVFPVVNNRSEFTLTI</sequence>
<dbReference type="InterPro" id="IPR050400">
    <property type="entry name" value="Bact_Cytoskel_RodZ"/>
</dbReference>
<evidence type="ECO:0000313" key="4">
    <source>
        <dbReference type="EMBL" id="MBU2873890.1"/>
    </source>
</evidence>
<dbReference type="CDD" id="cd00093">
    <property type="entry name" value="HTH_XRE"/>
    <property type="match status" value="1"/>
</dbReference>
<dbReference type="EMBL" id="JAHKPV010000008">
    <property type="protein sequence ID" value="MBU2873890.1"/>
    <property type="molecule type" value="Genomic_DNA"/>
</dbReference>
<dbReference type="InterPro" id="IPR025194">
    <property type="entry name" value="RodZ-like_C"/>
</dbReference>
<proteinExistence type="predicted"/>
<keyword evidence="2" id="KW-0812">Transmembrane</keyword>
<reference evidence="4 5" key="1">
    <citation type="submission" date="2021-05" db="EMBL/GenBank/DDBJ databases">
        <title>Draft genomes of bacteria isolated from model marine particles.</title>
        <authorList>
            <person name="Datta M.S."/>
            <person name="Schwartzman J.A."/>
            <person name="Enke T.N."/>
            <person name="Saavedra J."/>
            <person name="Cermak N."/>
            <person name="Cordero O.X."/>
        </authorList>
    </citation>
    <scope>NUCLEOTIDE SEQUENCE [LARGE SCALE GENOMIC DNA]</scope>
    <source>
        <strain evidence="4 5">D2M19</strain>
    </source>
</reference>
<dbReference type="Pfam" id="PF13464">
    <property type="entry name" value="RodZ_C"/>
    <property type="match status" value="1"/>
</dbReference>
<dbReference type="PROSITE" id="PS50943">
    <property type="entry name" value="HTH_CROC1"/>
    <property type="match status" value="1"/>
</dbReference>
<evidence type="ECO:0000256" key="2">
    <source>
        <dbReference type="SAM" id="Phobius"/>
    </source>
</evidence>
<dbReference type="InterPro" id="IPR001387">
    <property type="entry name" value="Cro/C1-type_HTH"/>
</dbReference>
<comment type="caution">
    <text evidence="4">The sequence shown here is derived from an EMBL/GenBank/DDBJ whole genome shotgun (WGS) entry which is preliminary data.</text>
</comment>
<feature type="domain" description="HTH cro/C1-type" evidence="3">
    <location>
        <begin position="19"/>
        <end position="62"/>
    </location>
</feature>
<feature type="transmembrane region" description="Helical" evidence="2">
    <location>
        <begin position="119"/>
        <end position="138"/>
    </location>
</feature>
<dbReference type="Pfam" id="PF13413">
    <property type="entry name" value="HTH_25"/>
    <property type="match status" value="1"/>
</dbReference>
<keyword evidence="2" id="KW-0472">Membrane</keyword>
<accession>A0ABS6A8M3</accession>
<gene>
    <name evidence="4" type="ORF">KO508_07670</name>
</gene>
<dbReference type="PANTHER" id="PTHR34475">
    <property type="match status" value="1"/>
</dbReference>
<name>A0ABS6A8M3_9GAMM</name>
<keyword evidence="5" id="KW-1185">Reference proteome</keyword>
<dbReference type="PANTHER" id="PTHR34475:SF1">
    <property type="entry name" value="CYTOSKELETON PROTEIN RODZ"/>
    <property type="match status" value="1"/>
</dbReference>
<evidence type="ECO:0000259" key="3">
    <source>
        <dbReference type="PROSITE" id="PS50943"/>
    </source>
</evidence>
<evidence type="ECO:0000256" key="1">
    <source>
        <dbReference type="SAM" id="MobiDB-lite"/>
    </source>
</evidence>
<feature type="region of interest" description="Disordered" evidence="1">
    <location>
        <begin position="1"/>
        <end position="26"/>
    </location>
</feature>
<feature type="compositionally biased region" description="Polar residues" evidence="1">
    <location>
        <begin position="171"/>
        <end position="182"/>
    </location>
</feature>
<dbReference type="Proteomes" id="UP000753376">
    <property type="component" value="Unassembled WGS sequence"/>
</dbReference>
<feature type="compositionally biased region" description="Basic and acidic residues" evidence="1">
    <location>
        <begin position="1"/>
        <end position="11"/>
    </location>
</feature>
<evidence type="ECO:0000313" key="5">
    <source>
        <dbReference type="Proteomes" id="UP000753376"/>
    </source>
</evidence>
<dbReference type="RefSeq" id="WP_216007769.1">
    <property type="nucleotide sequence ID" value="NZ_JAHKPV010000008.1"/>
</dbReference>
<feature type="region of interest" description="Disordered" evidence="1">
    <location>
        <begin position="150"/>
        <end position="190"/>
    </location>
</feature>
<organism evidence="4 5">
    <name type="scientific">Marinobacter salexigens</name>
    <dbReference type="NCBI Taxonomy" id="1925763"/>
    <lineage>
        <taxon>Bacteria</taxon>
        <taxon>Pseudomonadati</taxon>
        <taxon>Pseudomonadota</taxon>
        <taxon>Gammaproteobacteria</taxon>
        <taxon>Pseudomonadales</taxon>
        <taxon>Marinobacteraceae</taxon>
        <taxon>Marinobacter</taxon>
    </lineage>
</organism>
<keyword evidence="2" id="KW-1133">Transmembrane helix</keyword>